<comment type="similarity">
    <text evidence="1">Belongs to the ComF/GntX family.</text>
</comment>
<dbReference type="PANTHER" id="PTHR47505:SF1">
    <property type="entry name" value="DNA UTILIZATION PROTEIN YHGH"/>
    <property type="match status" value="1"/>
</dbReference>
<dbReference type="KEGG" id="aoe:Clos_2525"/>
<evidence type="ECO:0000256" key="1">
    <source>
        <dbReference type="ARBA" id="ARBA00008007"/>
    </source>
</evidence>
<evidence type="ECO:0000313" key="3">
    <source>
        <dbReference type="EMBL" id="ABW20056.1"/>
    </source>
</evidence>
<dbReference type="eggNOG" id="COG1040">
    <property type="taxonomic scope" value="Bacteria"/>
</dbReference>
<dbReference type="HOGENOM" id="CLU_054549_1_1_9"/>
<dbReference type="RefSeq" id="WP_012160363.1">
    <property type="nucleotide sequence ID" value="NC_009922.1"/>
</dbReference>
<proteinExistence type="inferred from homology"/>
<dbReference type="OrthoDB" id="9779910at2"/>
<dbReference type="Proteomes" id="UP000000269">
    <property type="component" value="Chromosome"/>
</dbReference>
<dbReference type="AlphaFoldDB" id="A8MJS4"/>
<keyword evidence="4" id="KW-1185">Reference proteome</keyword>
<dbReference type="EMBL" id="CP000853">
    <property type="protein sequence ID" value="ABW20056.1"/>
    <property type="molecule type" value="Genomic_DNA"/>
</dbReference>
<dbReference type="InterPro" id="IPR029057">
    <property type="entry name" value="PRTase-like"/>
</dbReference>
<dbReference type="Gene3D" id="3.40.50.2020">
    <property type="match status" value="1"/>
</dbReference>
<dbReference type="SUPFAM" id="SSF53271">
    <property type="entry name" value="PRTase-like"/>
    <property type="match status" value="1"/>
</dbReference>
<dbReference type="InterPro" id="IPR051910">
    <property type="entry name" value="ComF/GntX_DNA_util-trans"/>
</dbReference>
<accession>A8MJS4</accession>
<gene>
    <name evidence="3" type="ordered locus">Clos_2525</name>
</gene>
<reference evidence="4" key="1">
    <citation type="submission" date="2007-10" db="EMBL/GenBank/DDBJ databases">
        <title>Complete genome of Alkaliphilus oremlandii OhILAs.</title>
        <authorList>
            <person name="Copeland A."/>
            <person name="Lucas S."/>
            <person name="Lapidus A."/>
            <person name="Barry K."/>
            <person name="Detter J.C."/>
            <person name="Glavina del Rio T."/>
            <person name="Hammon N."/>
            <person name="Israni S."/>
            <person name="Dalin E."/>
            <person name="Tice H."/>
            <person name="Pitluck S."/>
            <person name="Chain P."/>
            <person name="Malfatti S."/>
            <person name="Shin M."/>
            <person name="Vergez L."/>
            <person name="Schmutz J."/>
            <person name="Larimer F."/>
            <person name="Land M."/>
            <person name="Hauser L."/>
            <person name="Kyrpides N."/>
            <person name="Mikhailova N."/>
            <person name="Stolz J.F."/>
            <person name="Dawson A."/>
            <person name="Fisher E."/>
            <person name="Crable B."/>
            <person name="Perera E."/>
            <person name="Lisak J."/>
            <person name="Ranganathan M."/>
            <person name="Basu P."/>
            <person name="Richardson P."/>
        </authorList>
    </citation>
    <scope>NUCLEOTIDE SEQUENCE [LARGE SCALE GENOMIC DNA]</scope>
    <source>
        <strain evidence="4">OhILAs</strain>
    </source>
</reference>
<protein>
    <submittedName>
        <fullName evidence="3">Competence protein F, putative</fullName>
    </submittedName>
</protein>
<sequence>MKIRKALGEYMEALLELIYPPVTMEDLCTEKIPFISDHSCIQCGRGLRMMEDGPKCQECMGKEYHFHRAISVVKYEGEMKDLIYAFKYAHRTYVGRVMGWMMADKIKEEAIEIDLILPVPLYGDKEKERGFNQATILSKYISKKSKIPFNIDVLTRTRNTKVMHNLTKRERQENVTDAFKVLNNGVIINKNILLVDDILTTGSTVNECSKILLNFGAKTVTVLTFARD</sequence>
<dbReference type="Pfam" id="PF00156">
    <property type="entry name" value="Pribosyltran"/>
    <property type="match status" value="1"/>
</dbReference>
<dbReference type="PANTHER" id="PTHR47505">
    <property type="entry name" value="DNA UTILIZATION PROTEIN YHGH"/>
    <property type="match status" value="1"/>
</dbReference>
<evidence type="ECO:0000313" key="4">
    <source>
        <dbReference type="Proteomes" id="UP000000269"/>
    </source>
</evidence>
<organism evidence="3 4">
    <name type="scientific">Alkaliphilus oremlandii (strain OhILAs)</name>
    <name type="common">Clostridium oremlandii (strain OhILAs)</name>
    <dbReference type="NCBI Taxonomy" id="350688"/>
    <lineage>
        <taxon>Bacteria</taxon>
        <taxon>Bacillati</taxon>
        <taxon>Bacillota</taxon>
        <taxon>Clostridia</taxon>
        <taxon>Peptostreptococcales</taxon>
        <taxon>Natronincolaceae</taxon>
        <taxon>Alkaliphilus</taxon>
    </lineage>
</organism>
<evidence type="ECO:0000259" key="2">
    <source>
        <dbReference type="Pfam" id="PF00156"/>
    </source>
</evidence>
<dbReference type="CDD" id="cd06223">
    <property type="entry name" value="PRTases_typeI"/>
    <property type="match status" value="1"/>
</dbReference>
<dbReference type="STRING" id="350688.Clos_2525"/>
<feature type="domain" description="Phosphoribosyltransferase" evidence="2">
    <location>
        <begin position="129"/>
        <end position="226"/>
    </location>
</feature>
<name>A8MJS4_ALKOO</name>
<dbReference type="InterPro" id="IPR000836">
    <property type="entry name" value="PRTase_dom"/>
</dbReference>